<evidence type="ECO:0000259" key="1">
    <source>
        <dbReference type="PROSITE" id="PS51186"/>
    </source>
</evidence>
<dbReference type="Gene3D" id="3.40.630.30">
    <property type="match status" value="1"/>
</dbReference>
<name>A0ABN1RUU9_9ACTN</name>
<accession>A0ABN1RUU9</accession>
<dbReference type="Proteomes" id="UP001500665">
    <property type="component" value="Unassembled WGS sequence"/>
</dbReference>
<evidence type="ECO:0000313" key="2">
    <source>
        <dbReference type="EMBL" id="GAA0964492.1"/>
    </source>
</evidence>
<comment type="caution">
    <text evidence="2">The sequence shown here is derived from an EMBL/GenBank/DDBJ whole genome shotgun (WGS) entry which is preliminary data.</text>
</comment>
<dbReference type="EMBL" id="BAAAHH010000034">
    <property type="protein sequence ID" value="GAA0964492.1"/>
    <property type="molecule type" value="Genomic_DNA"/>
</dbReference>
<dbReference type="RefSeq" id="WP_344244876.1">
    <property type="nucleotide sequence ID" value="NZ_BAAAHH010000034.1"/>
</dbReference>
<dbReference type="InterPro" id="IPR000182">
    <property type="entry name" value="GNAT_dom"/>
</dbReference>
<gene>
    <name evidence="2" type="ORF">GCM10009550_62480</name>
</gene>
<dbReference type="PANTHER" id="PTHR43441">
    <property type="entry name" value="RIBOSOMAL-PROTEIN-SERINE ACETYLTRANSFERASE"/>
    <property type="match status" value="1"/>
</dbReference>
<proteinExistence type="predicted"/>
<protein>
    <submittedName>
        <fullName evidence="2">GNAT family protein</fullName>
    </submittedName>
</protein>
<sequence length="221" mass="25014">MKHWPLFGLRLRTPRLELRLPGPKELDELADTALEGVHPPDEMPFAVPWTHAPREELGIRTIRWQWKMLAEWTPEDWHLPLVAVHEGRVIGVQELHARDFAVLREVSSGSWMGLRHQRRGLGTEMRAAVLELAFTGLGARFATTGAHTDNPASLGVTRKLGYRPNGMTRSVVLGRPVEESRFVLDRDDWAAHREVETEIEGLEPCLRHFGAGPSDGDERFS</sequence>
<dbReference type="Pfam" id="PF13302">
    <property type="entry name" value="Acetyltransf_3"/>
    <property type="match status" value="1"/>
</dbReference>
<evidence type="ECO:0000313" key="3">
    <source>
        <dbReference type="Proteomes" id="UP001500665"/>
    </source>
</evidence>
<dbReference type="PROSITE" id="PS51186">
    <property type="entry name" value="GNAT"/>
    <property type="match status" value="1"/>
</dbReference>
<organism evidence="2 3">
    <name type="scientific">Actinocorallia libanotica</name>
    <dbReference type="NCBI Taxonomy" id="46162"/>
    <lineage>
        <taxon>Bacteria</taxon>
        <taxon>Bacillati</taxon>
        <taxon>Actinomycetota</taxon>
        <taxon>Actinomycetes</taxon>
        <taxon>Streptosporangiales</taxon>
        <taxon>Thermomonosporaceae</taxon>
        <taxon>Actinocorallia</taxon>
    </lineage>
</organism>
<dbReference type="PANTHER" id="PTHR43441:SF11">
    <property type="entry name" value="RIBOSOMAL-PROTEIN-SERINE ACETYLTRANSFERASE"/>
    <property type="match status" value="1"/>
</dbReference>
<dbReference type="InterPro" id="IPR051908">
    <property type="entry name" value="Ribosomal_N-acetyltransferase"/>
</dbReference>
<dbReference type="InterPro" id="IPR016181">
    <property type="entry name" value="Acyl_CoA_acyltransferase"/>
</dbReference>
<reference evidence="2 3" key="1">
    <citation type="journal article" date="2019" name="Int. J. Syst. Evol. Microbiol.">
        <title>The Global Catalogue of Microorganisms (GCM) 10K type strain sequencing project: providing services to taxonomists for standard genome sequencing and annotation.</title>
        <authorList>
            <consortium name="The Broad Institute Genomics Platform"/>
            <consortium name="The Broad Institute Genome Sequencing Center for Infectious Disease"/>
            <person name="Wu L."/>
            <person name="Ma J."/>
        </authorList>
    </citation>
    <scope>NUCLEOTIDE SEQUENCE [LARGE SCALE GENOMIC DNA]</scope>
    <source>
        <strain evidence="2 3">JCM 10696</strain>
    </source>
</reference>
<keyword evidence="3" id="KW-1185">Reference proteome</keyword>
<feature type="domain" description="N-acetyltransferase" evidence="1">
    <location>
        <begin position="32"/>
        <end position="184"/>
    </location>
</feature>
<dbReference type="SUPFAM" id="SSF55729">
    <property type="entry name" value="Acyl-CoA N-acyltransferases (Nat)"/>
    <property type="match status" value="1"/>
</dbReference>